<reference evidence="2 3" key="1">
    <citation type="submission" date="2016-04" db="EMBL/GenBank/DDBJ databases">
        <authorList>
            <person name="Evans L.H."/>
            <person name="Alamgir A."/>
            <person name="Owens N."/>
            <person name="Weber N.D."/>
            <person name="Virtaneva K."/>
            <person name="Barbian K."/>
            <person name="Babar A."/>
            <person name="Rosenke K."/>
        </authorList>
    </citation>
    <scope>NUCLEOTIDE SEQUENCE [LARGE SCALE GENOMIC DNA]</scope>
    <source>
        <strain evidence="2 3">PMB02</strain>
    </source>
</reference>
<name>A0A179RZF9_9HYPH</name>
<dbReference type="OrthoDB" id="8364573at2"/>
<gene>
    <name evidence="2" type="ORF">A5481_27295</name>
</gene>
<feature type="signal peptide" evidence="1">
    <location>
        <begin position="1"/>
        <end position="23"/>
    </location>
</feature>
<sequence>MRAAERVAIAGAAGWLAVATAGAAGGGPVRVTIDAPGEVPIARAATAGAAGPRRLVLSVTGFAPSPAGPVEGVVTIRCGGAEREIGRFGLFPQTAFGPSDPGGAQAFGFALPDDPACREADRVTVRLAASAGDGRGASMELGPASVE</sequence>
<evidence type="ECO:0008006" key="4">
    <source>
        <dbReference type="Google" id="ProtNLM"/>
    </source>
</evidence>
<dbReference type="RefSeq" id="WP_053082383.1">
    <property type="nucleotide sequence ID" value="NZ_LWHQ01000066.1"/>
</dbReference>
<feature type="chain" id="PRO_5008105437" description="Spore coat protein U domain-containing protein" evidence="1">
    <location>
        <begin position="24"/>
        <end position="147"/>
    </location>
</feature>
<organism evidence="2 3">
    <name type="scientific">Methylobacterium platani</name>
    <dbReference type="NCBI Taxonomy" id="427683"/>
    <lineage>
        <taxon>Bacteria</taxon>
        <taxon>Pseudomonadati</taxon>
        <taxon>Pseudomonadota</taxon>
        <taxon>Alphaproteobacteria</taxon>
        <taxon>Hyphomicrobiales</taxon>
        <taxon>Methylobacteriaceae</taxon>
        <taxon>Methylobacterium</taxon>
    </lineage>
</organism>
<comment type="caution">
    <text evidence="2">The sequence shown here is derived from an EMBL/GenBank/DDBJ whole genome shotgun (WGS) entry which is preliminary data.</text>
</comment>
<keyword evidence="1" id="KW-0732">Signal</keyword>
<dbReference type="EMBL" id="LWHQ01000066">
    <property type="protein sequence ID" value="OAS17701.1"/>
    <property type="molecule type" value="Genomic_DNA"/>
</dbReference>
<dbReference type="AlphaFoldDB" id="A0A179RZF9"/>
<evidence type="ECO:0000256" key="1">
    <source>
        <dbReference type="SAM" id="SignalP"/>
    </source>
</evidence>
<dbReference type="Proteomes" id="UP000078316">
    <property type="component" value="Unassembled WGS sequence"/>
</dbReference>
<protein>
    <recommendedName>
        <fullName evidence="4">Spore coat protein U domain-containing protein</fullName>
    </recommendedName>
</protein>
<evidence type="ECO:0000313" key="3">
    <source>
        <dbReference type="Proteomes" id="UP000078316"/>
    </source>
</evidence>
<evidence type="ECO:0000313" key="2">
    <source>
        <dbReference type="EMBL" id="OAS17701.1"/>
    </source>
</evidence>
<proteinExistence type="predicted"/>
<accession>A0A179RZF9</accession>